<dbReference type="InterPro" id="IPR009061">
    <property type="entry name" value="DNA-bd_dom_put_sf"/>
</dbReference>
<proteinExistence type="predicted"/>
<dbReference type="CDD" id="cd04765">
    <property type="entry name" value="HTH_MlrA-like_sg2"/>
    <property type="match status" value="1"/>
</dbReference>
<evidence type="ECO:0000259" key="2">
    <source>
        <dbReference type="PROSITE" id="PS50937"/>
    </source>
</evidence>
<dbReference type="OrthoDB" id="9810140at2"/>
<protein>
    <submittedName>
        <fullName evidence="3">MerR HTH family regulatory protein</fullName>
    </submittedName>
</protein>
<dbReference type="Gene3D" id="1.10.1660.10">
    <property type="match status" value="1"/>
</dbReference>
<feature type="domain" description="HTH merR-type" evidence="2">
    <location>
        <begin position="10"/>
        <end position="78"/>
    </location>
</feature>
<gene>
    <name evidence="3" type="ORF">SAMN05444276_101416</name>
</gene>
<evidence type="ECO:0000256" key="1">
    <source>
        <dbReference type="SAM" id="MobiDB-lite"/>
    </source>
</evidence>
<evidence type="ECO:0000313" key="4">
    <source>
        <dbReference type="Proteomes" id="UP000182944"/>
    </source>
</evidence>
<dbReference type="SUPFAM" id="SSF46955">
    <property type="entry name" value="Putative DNA-binding domain"/>
    <property type="match status" value="1"/>
</dbReference>
<dbReference type="GO" id="GO:0003677">
    <property type="term" value="F:DNA binding"/>
    <property type="evidence" value="ECO:0007669"/>
    <property type="project" value="InterPro"/>
</dbReference>
<dbReference type="Pfam" id="PF13411">
    <property type="entry name" value="MerR_1"/>
    <property type="match status" value="1"/>
</dbReference>
<dbReference type="STRING" id="1545044.SAMN05444276_101416"/>
<dbReference type="GO" id="GO:0006355">
    <property type="term" value="P:regulation of DNA-templated transcription"/>
    <property type="evidence" value="ECO:0007669"/>
    <property type="project" value="InterPro"/>
</dbReference>
<organism evidence="3 4">
    <name type="scientific">Paracoccus sanguinis</name>
    <dbReference type="NCBI Taxonomy" id="1545044"/>
    <lineage>
        <taxon>Bacteria</taxon>
        <taxon>Pseudomonadati</taxon>
        <taxon>Pseudomonadota</taxon>
        <taxon>Alphaproteobacteria</taxon>
        <taxon>Rhodobacterales</taxon>
        <taxon>Paracoccaceae</taxon>
        <taxon>Paracoccus</taxon>
    </lineage>
</organism>
<name>A0A1H2RQ40_9RHOB</name>
<dbReference type="PROSITE" id="PS50937">
    <property type="entry name" value="HTH_MERR_2"/>
    <property type="match status" value="1"/>
</dbReference>
<dbReference type="EMBL" id="FNNA01000001">
    <property type="protein sequence ID" value="SDW21405.1"/>
    <property type="molecule type" value="Genomic_DNA"/>
</dbReference>
<keyword evidence="4" id="KW-1185">Reference proteome</keyword>
<dbReference type="RefSeq" id="WP_074826006.1">
    <property type="nucleotide sequence ID" value="NZ_FNNA01000001.1"/>
</dbReference>
<dbReference type="InterPro" id="IPR000551">
    <property type="entry name" value="MerR-type_HTH_dom"/>
</dbReference>
<dbReference type="AlphaFoldDB" id="A0A1H2RQ40"/>
<dbReference type="Proteomes" id="UP000182944">
    <property type="component" value="Unassembled WGS sequence"/>
</dbReference>
<accession>A0A1H2RQ40</accession>
<dbReference type="SMART" id="SM00422">
    <property type="entry name" value="HTH_MERR"/>
    <property type="match status" value="1"/>
</dbReference>
<sequence>MTKSPQAFRSIGEVARLVEVAPHVLRYWETQFPALSPVKRADGRRYYRLDDVLLAAGICEALREDGLTIRGARRLISQDRGAGLRARGRVRLADRLGLEADADAAVAPTSVTSDPPVEQIPAGPAPQPSSAVGGQGAGPVAAPPVPRRKTSQPPAPDALPLFPDLPDAEAAAHEGCADAAGRWLARLTATAAALRRHPSPLPPAARPLADALRAAARKLTDAET</sequence>
<evidence type="ECO:0000313" key="3">
    <source>
        <dbReference type="EMBL" id="SDW21405.1"/>
    </source>
</evidence>
<reference evidence="4" key="1">
    <citation type="submission" date="2016-10" db="EMBL/GenBank/DDBJ databases">
        <authorList>
            <person name="Varghese N."/>
            <person name="Submissions S."/>
        </authorList>
    </citation>
    <scope>NUCLEOTIDE SEQUENCE [LARGE SCALE GENOMIC DNA]</scope>
    <source>
        <strain evidence="4">DSM 29303</strain>
    </source>
</reference>
<feature type="region of interest" description="Disordered" evidence="1">
    <location>
        <begin position="106"/>
        <end position="164"/>
    </location>
</feature>